<keyword evidence="4" id="KW-1185">Reference proteome</keyword>
<dbReference type="SUPFAM" id="SSF81383">
    <property type="entry name" value="F-box domain"/>
    <property type="match status" value="1"/>
</dbReference>
<dbReference type="InterPro" id="IPR032675">
    <property type="entry name" value="LRR_dom_sf"/>
</dbReference>
<dbReference type="InterPro" id="IPR036047">
    <property type="entry name" value="F-box-like_dom_sf"/>
</dbReference>
<evidence type="ECO:0000313" key="4">
    <source>
        <dbReference type="Proteomes" id="UP000652761"/>
    </source>
</evidence>
<organism evidence="3 4">
    <name type="scientific">Colocasia esculenta</name>
    <name type="common">Wild taro</name>
    <name type="synonym">Arum esculentum</name>
    <dbReference type="NCBI Taxonomy" id="4460"/>
    <lineage>
        <taxon>Eukaryota</taxon>
        <taxon>Viridiplantae</taxon>
        <taxon>Streptophyta</taxon>
        <taxon>Embryophyta</taxon>
        <taxon>Tracheophyta</taxon>
        <taxon>Spermatophyta</taxon>
        <taxon>Magnoliopsida</taxon>
        <taxon>Liliopsida</taxon>
        <taxon>Araceae</taxon>
        <taxon>Aroideae</taxon>
        <taxon>Colocasieae</taxon>
        <taxon>Colocasia</taxon>
    </lineage>
</organism>
<dbReference type="CDD" id="cd22160">
    <property type="entry name" value="F-box_AtFBL13-like"/>
    <property type="match status" value="1"/>
</dbReference>
<dbReference type="Pfam" id="PF00646">
    <property type="entry name" value="F-box"/>
    <property type="match status" value="1"/>
</dbReference>
<gene>
    <name evidence="3" type="ORF">Taro_016969</name>
</gene>
<comment type="caution">
    <text evidence="3">The sequence shown here is derived from an EMBL/GenBank/DDBJ whole genome shotgun (WGS) entry which is preliminary data.</text>
</comment>
<dbReference type="Proteomes" id="UP000652761">
    <property type="component" value="Unassembled WGS sequence"/>
</dbReference>
<dbReference type="InterPro" id="IPR053772">
    <property type="entry name" value="At1g61320/At1g61330-like"/>
</dbReference>
<proteinExistence type="predicted"/>
<accession>A0A843UPY5</accession>
<evidence type="ECO:0000313" key="3">
    <source>
        <dbReference type="EMBL" id="MQL84457.1"/>
    </source>
</evidence>
<dbReference type="InterPro" id="IPR001810">
    <property type="entry name" value="F-box_dom"/>
</dbReference>
<evidence type="ECO:0000259" key="2">
    <source>
        <dbReference type="Pfam" id="PF23622"/>
    </source>
</evidence>
<dbReference type="EMBL" id="NMUH01000763">
    <property type="protein sequence ID" value="MQL84457.1"/>
    <property type="molecule type" value="Genomic_DNA"/>
</dbReference>
<name>A0A843UPY5_COLES</name>
<sequence length="497" mass="57078">MAGRRDRLSKLPDPILAHILSLMPVAPARRTSILSSRWRELWKETWAPDFTGEVGRHTPDELVAIVDRYLQLHTNKKIRSFRLCLHPVNPYEVRLEQWVEFAVSRSVEELHLDLSPSPEIMAGKPFGERNQFKVPPCLFSSGSITHLSLGYCDLRPPVHFGSLPLLRSLSLRNVNIDDGMLRGILSNCLLLENLTLRECEGLRSIHVTSSGARLKRLVLVDCWDVVDLKISGPGLESFHFFGELSMDFSFEEVSSLVDVFVCSINRECSEPWHDYTKLLSDLAHVRILTLCPATLMRLTIWEEYFVEYYENHFPLRLENLRELQMLMPYFDAEYLTYMYGFFRLCPSPSLEKLFVRLPKLLEDPNTSSAKAKITEPPEGVQFDNLKVVKINNFKGSRCEMELVKFLLGRASNLEFLVLVSPQIPASDDDRSTWVECRFSESRIVTEMDLSDLHMKLLLLPKASSHVEIIMSAYSEDDSSLEPTHASLYCDADLYWLI</sequence>
<reference evidence="3" key="1">
    <citation type="submission" date="2017-07" db="EMBL/GenBank/DDBJ databases">
        <title>Taro Niue Genome Assembly and Annotation.</title>
        <authorList>
            <person name="Atibalentja N."/>
            <person name="Keating K."/>
            <person name="Fields C.J."/>
        </authorList>
    </citation>
    <scope>NUCLEOTIDE SEQUENCE</scope>
    <source>
        <strain evidence="3">Niue_2</strain>
        <tissue evidence="3">Leaf</tissue>
    </source>
</reference>
<evidence type="ECO:0008006" key="5">
    <source>
        <dbReference type="Google" id="ProtNLM"/>
    </source>
</evidence>
<feature type="domain" description="F-box" evidence="1">
    <location>
        <begin position="8"/>
        <end position="43"/>
    </location>
</feature>
<dbReference type="InterPro" id="IPR055357">
    <property type="entry name" value="LRR_At1g61320_AtMIF1"/>
</dbReference>
<dbReference type="SUPFAM" id="SSF52047">
    <property type="entry name" value="RNI-like"/>
    <property type="match status" value="1"/>
</dbReference>
<dbReference type="Gene3D" id="3.80.10.10">
    <property type="entry name" value="Ribonuclease Inhibitor"/>
    <property type="match status" value="1"/>
</dbReference>
<dbReference type="Pfam" id="PF23622">
    <property type="entry name" value="LRR_At1g61320_AtMIF1"/>
    <property type="match status" value="1"/>
</dbReference>
<dbReference type="OrthoDB" id="673865at2759"/>
<dbReference type="AlphaFoldDB" id="A0A843UPY5"/>
<dbReference type="PANTHER" id="PTHR34145">
    <property type="entry name" value="OS02G0105600 PROTEIN"/>
    <property type="match status" value="1"/>
</dbReference>
<feature type="domain" description="At1g61320/AtMIF1 LRR" evidence="2">
    <location>
        <begin position="70"/>
        <end position="466"/>
    </location>
</feature>
<protein>
    <recommendedName>
        <fullName evidence="5">F-box domain-containing protein</fullName>
    </recommendedName>
</protein>
<dbReference type="InterPro" id="IPR053781">
    <property type="entry name" value="F-box_AtFBL13-like"/>
</dbReference>
<dbReference type="PANTHER" id="PTHR34145:SF65">
    <property type="entry name" value="FBD DOMAIN-CONTAINING PROTEIN"/>
    <property type="match status" value="1"/>
</dbReference>
<evidence type="ECO:0000259" key="1">
    <source>
        <dbReference type="Pfam" id="PF00646"/>
    </source>
</evidence>